<feature type="compositionally biased region" description="Low complexity" evidence="3">
    <location>
        <begin position="170"/>
        <end position="191"/>
    </location>
</feature>
<sequence>MSSALAHYESFLVNNVSVISTLESSLRSITWILPGRFKDAELASEALSALLNVTSLYHDTLLSKVVKSDPKLRQFVSPSLHARYTRAWCERDRGYKWAARALELIKFVQLLIEMGLRRRVSSQARWRGIVLIEIIKAALRFTLLRTTRRPLLSPSVPERDFDPSVLPDNLSEASSPTLAPSSPPQSVSSTPDHLRNNRVPLPPHPLIVQPPPPTSQDPVDGYLLSKALLPTSVKAPTALLKRLAGPKDWLAETVYILRPLIYAIMLANDSGRNAKRPLITALALEFIARQLRRTPGSTATLERSEYSRRDADIVWYLLRGSIWETWTRPKLDAFAERTANMPVLSVMSAFVKDWIPLINEYHYYTAP</sequence>
<proteinExistence type="inferred from homology"/>
<dbReference type="OrthoDB" id="2021143at2759"/>
<keyword evidence="2" id="KW-0962">Peroxisome biogenesis</keyword>
<comment type="similarity">
    <text evidence="1 2">Belongs to the peroxin-16 family.</text>
</comment>
<gene>
    <name evidence="4" type="ORF">PHACADRAFT_180232</name>
</gene>
<dbReference type="KEGG" id="pco:PHACADRAFT_180232"/>
<accession>K5WAV0</accession>
<dbReference type="GO" id="GO:0005778">
    <property type="term" value="C:peroxisomal membrane"/>
    <property type="evidence" value="ECO:0007669"/>
    <property type="project" value="UniProtKB-SubCell"/>
</dbReference>
<dbReference type="STRING" id="650164.K5WAV0"/>
<dbReference type="InParanoid" id="K5WAV0"/>
<evidence type="ECO:0000256" key="2">
    <source>
        <dbReference type="RuleBase" id="RU365003"/>
    </source>
</evidence>
<keyword evidence="5" id="KW-1185">Reference proteome</keyword>
<evidence type="ECO:0000313" key="5">
    <source>
        <dbReference type="Proteomes" id="UP000008370"/>
    </source>
</evidence>
<dbReference type="InterPro" id="IPR013919">
    <property type="entry name" value="Pex16"/>
</dbReference>
<dbReference type="Pfam" id="PF08610">
    <property type="entry name" value="Pex16"/>
    <property type="match status" value="1"/>
</dbReference>
<reference evidence="4 5" key="1">
    <citation type="journal article" date="2012" name="BMC Genomics">
        <title>Comparative genomics of the white-rot fungi, Phanerochaete carnosa and P. chrysosporium, to elucidate the genetic basis of the distinct wood types they colonize.</title>
        <authorList>
            <person name="Suzuki H."/>
            <person name="MacDonald J."/>
            <person name="Syed K."/>
            <person name="Salamov A."/>
            <person name="Hori C."/>
            <person name="Aerts A."/>
            <person name="Henrissat B."/>
            <person name="Wiebenga A."/>
            <person name="vanKuyk P.A."/>
            <person name="Barry K."/>
            <person name="Lindquist E."/>
            <person name="LaButti K."/>
            <person name="Lapidus A."/>
            <person name="Lucas S."/>
            <person name="Coutinho P."/>
            <person name="Gong Y."/>
            <person name="Samejima M."/>
            <person name="Mahadevan R."/>
            <person name="Abou-Zaid M."/>
            <person name="de Vries R.P."/>
            <person name="Igarashi K."/>
            <person name="Yadav J.S."/>
            <person name="Grigoriev I.V."/>
            <person name="Master E.R."/>
        </authorList>
    </citation>
    <scope>NUCLEOTIDE SEQUENCE [LARGE SCALE GENOMIC DNA]</scope>
    <source>
        <strain evidence="4 5">HHB-10118-sp</strain>
    </source>
</reference>
<feature type="compositionally biased region" description="Pro residues" evidence="3">
    <location>
        <begin position="200"/>
        <end position="215"/>
    </location>
</feature>
<evidence type="ECO:0000256" key="1">
    <source>
        <dbReference type="ARBA" id="ARBA00009505"/>
    </source>
</evidence>
<dbReference type="AlphaFoldDB" id="K5WAV0"/>
<dbReference type="PANTHER" id="PTHR13299:SF0">
    <property type="entry name" value="PEROXISOMAL MEMBRANE PROTEIN PEX16"/>
    <property type="match status" value="1"/>
</dbReference>
<organism evidence="4 5">
    <name type="scientific">Phanerochaete carnosa (strain HHB-10118-sp)</name>
    <name type="common">White-rot fungus</name>
    <name type="synonym">Peniophora carnosa</name>
    <dbReference type="NCBI Taxonomy" id="650164"/>
    <lineage>
        <taxon>Eukaryota</taxon>
        <taxon>Fungi</taxon>
        <taxon>Dikarya</taxon>
        <taxon>Basidiomycota</taxon>
        <taxon>Agaricomycotina</taxon>
        <taxon>Agaricomycetes</taxon>
        <taxon>Polyporales</taxon>
        <taxon>Phanerochaetaceae</taxon>
        <taxon>Phanerochaete</taxon>
    </lineage>
</organism>
<keyword evidence="2" id="KW-0576">Peroxisome</keyword>
<comment type="subcellular location">
    <subcellularLocation>
        <location evidence="2">Peroxisome membrane</location>
    </subcellularLocation>
</comment>
<dbReference type="RefSeq" id="XP_007390517.1">
    <property type="nucleotide sequence ID" value="XM_007390455.1"/>
</dbReference>
<evidence type="ECO:0000313" key="4">
    <source>
        <dbReference type="EMBL" id="EKM61083.1"/>
    </source>
</evidence>
<protein>
    <recommendedName>
        <fullName evidence="2">Peroxisomal membrane protein PEX16</fullName>
    </recommendedName>
</protein>
<dbReference type="GeneID" id="18909946"/>
<dbReference type="GO" id="GO:0007031">
    <property type="term" value="P:peroxisome organization"/>
    <property type="evidence" value="ECO:0007669"/>
    <property type="project" value="UniProtKB-KW"/>
</dbReference>
<dbReference type="HOGENOM" id="CLU_036533_2_0_1"/>
<dbReference type="EMBL" id="JH930468">
    <property type="protein sequence ID" value="EKM61083.1"/>
    <property type="molecule type" value="Genomic_DNA"/>
</dbReference>
<feature type="region of interest" description="Disordered" evidence="3">
    <location>
        <begin position="155"/>
        <end position="216"/>
    </location>
</feature>
<name>K5WAV0_PHACS</name>
<dbReference type="PANTHER" id="PTHR13299">
    <property type="entry name" value="PEROXISOMAL MEMBRANE PROTEIN PEX16"/>
    <property type="match status" value="1"/>
</dbReference>
<dbReference type="FunCoup" id="K5WAV0">
    <property type="interactions" value="18"/>
</dbReference>
<evidence type="ECO:0000256" key="3">
    <source>
        <dbReference type="SAM" id="MobiDB-lite"/>
    </source>
</evidence>
<dbReference type="Proteomes" id="UP000008370">
    <property type="component" value="Unassembled WGS sequence"/>
</dbReference>